<dbReference type="Pfam" id="PF01381">
    <property type="entry name" value="HTH_3"/>
    <property type="match status" value="1"/>
</dbReference>
<dbReference type="GO" id="GO:0003700">
    <property type="term" value="F:DNA-binding transcription factor activity"/>
    <property type="evidence" value="ECO:0007669"/>
    <property type="project" value="TreeGrafter"/>
</dbReference>
<dbReference type="Proteomes" id="UP000448575">
    <property type="component" value="Unassembled WGS sequence"/>
</dbReference>
<evidence type="ECO:0000313" key="4">
    <source>
        <dbReference type="Proteomes" id="UP000448575"/>
    </source>
</evidence>
<gene>
    <name evidence="3" type="ORF">GTP41_26340</name>
</gene>
<sequence length="186" mass="20495">MGNSFEERLLRRLATLREARALSLEELAAQSGISRATLSRLERGETSPTADMLGKLCAVYGMPMSRLIAEVEQAPVQLIRRAEQAEWQDPATGFVRRMVSPPARGLAAELVEGRLPPGAIIDYPQPPVRGLEQHIWMLSGVLDYTVDGATHRLQAGDCLRFHLYGATRFACPGPEPAHYLITICES</sequence>
<dbReference type="AlphaFoldDB" id="A0A6N9HQJ6"/>
<dbReference type="PROSITE" id="PS50943">
    <property type="entry name" value="HTH_CROC1"/>
    <property type="match status" value="1"/>
</dbReference>
<dbReference type="PANTHER" id="PTHR46797">
    <property type="entry name" value="HTH-TYPE TRANSCRIPTIONAL REGULATOR"/>
    <property type="match status" value="1"/>
</dbReference>
<dbReference type="PANTHER" id="PTHR46797:SF10">
    <property type="entry name" value="BLR1115 PROTEIN"/>
    <property type="match status" value="1"/>
</dbReference>
<dbReference type="Gene3D" id="2.60.120.10">
    <property type="entry name" value="Jelly Rolls"/>
    <property type="match status" value="1"/>
</dbReference>
<dbReference type="SUPFAM" id="SSF51182">
    <property type="entry name" value="RmlC-like cupins"/>
    <property type="match status" value="1"/>
</dbReference>
<dbReference type="InterPro" id="IPR014710">
    <property type="entry name" value="RmlC-like_jellyroll"/>
</dbReference>
<keyword evidence="1" id="KW-0238">DNA-binding</keyword>
<dbReference type="EMBL" id="WWCJ01000034">
    <property type="protein sequence ID" value="MYN05617.1"/>
    <property type="molecule type" value="Genomic_DNA"/>
</dbReference>
<dbReference type="SMART" id="SM00530">
    <property type="entry name" value="HTH_XRE"/>
    <property type="match status" value="1"/>
</dbReference>
<feature type="domain" description="HTH cro/C1-type" evidence="2">
    <location>
        <begin position="13"/>
        <end position="67"/>
    </location>
</feature>
<keyword evidence="4" id="KW-1185">Reference proteome</keyword>
<comment type="caution">
    <text evidence="3">The sequence shown here is derived from an EMBL/GenBank/DDBJ whole genome shotgun (WGS) entry which is preliminary data.</text>
</comment>
<dbReference type="CDD" id="cd02209">
    <property type="entry name" value="cupin_XRE_C"/>
    <property type="match status" value="1"/>
</dbReference>
<dbReference type="InterPro" id="IPR001387">
    <property type="entry name" value="Cro/C1-type_HTH"/>
</dbReference>
<dbReference type="CDD" id="cd00093">
    <property type="entry name" value="HTH_XRE"/>
    <property type="match status" value="1"/>
</dbReference>
<protein>
    <submittedName>
        <fullName evidence="3">Helix-turn-helix domain-containing protein</fullName>
    </submittedName>
</protein>
<dbReference type="SUPFAM" id="SSF47413">
    <property type="entry name" value="lambda repressor-like DNA-binding domains"/>
    <property type="match status" value="1"/>
</dbReference>
<evidence type="ECO:0000313" key="3">
    <source>
        <dbReference type="EMBL" id="MYN05617.1"/>
    </source>
</evidence>
<dbReference type="InterPro" id="IPR010982">
    <property type="entry name" value="Lambda_DNA-bd_dom_sf"/>
</dbReference>
<dbReference type="GO" id="GO:0003677">
    <property type="term" value="F:DNA binding"/>
    <property type="evidence" value="ECO:0007669"/>
    <property type="project" value="UniProtKB-KW"/>
</dbReference>
<dbReference type="Gene3D" id="1.10.260.40">
    <property type="entry name" value="lambda repressor-like DNA-binding domains"/>
    <property type="match status" value="1"/>
</dbReference>
<dbReference type="RefSeq" id="WP_161028558.1">
    <property type="nucleotide sequence ID" value="NZ_WWCJ01000034.1"/>
</dbReference>
<dbReference type="GO" id="GO:0005829">
    <property type="term" value="C:cytosol"/>
    <property type="evidence" value="ECO:0007669"/>
    <property type="project" value="TreeGrafter"/>
</dbReference>
<proteinExistence type="predicted"/>
<name>A0A6N9HQJ6_9BURK</name>
<reference evidence="3 4" key="1">
    <citation type="submission" date="2019-12" db="EMBL/GenBank/DDBJ databases">
        <title>Novel species isolated from a subtropical stream in China.</title>
        <authorList>
            <person name="Lu H."/>
        </authorList>
    </citation>
    <scope>NUCLEOTIDE SEQUENCE [LARGE SCALE GENOMIC DNA]</scope>
    <source>
        <strain evidence="3 4">DS3</strain>
    </source>
</reference>
<dbReference type="InterPro" id="IPR050807">
    <property type="entry name" value="TransReg_Diox_bact_type"/>
</dbReference>
<organism evidence="3 4">
    <name type="scientific">Pseudoduganella guangdongensis</name>
    <dbReference type="NCBI Taxonomy" id="2692179"/>
    <lineage>
        <taxon>Bacteria</taxon>
        <taxon>Pseudomonadati</taxon>
        <taxon>Pseudomonadota</taxon>
        <taxon>Betaproteobacteria</taxon>
        <taxon>Burkholderiales</taxon>
        <taxon>Oxalobacteraceae</taxon>
        <taxon>Telluria group</taxon>
        <taxon>Pseudoduganella</taxon>
    </lineage>
</organism>
<dbReference type="InterPro" id="IPR011051">
    <property type="entry name" value="RmlC_Cupin_sf"/>
</dbReference>
<evidence type="ECO:0000259" key="2">
    <source>
        <dbReference type="PROSITE" id="PS50943"/>
    </source>
</evidence>
<accession>A0A6N9HQJ6</accession>
<evidence type="ECO:0000256" key="1">
    <source>
        <dbReference type="ARBA" id="ARBA00023125"/>
    </source>
</evidence>